<proteinExistence type="predicted"/>
<feature type="domain" description="DUF3097" evidence="1">
    <location>
        <begin position="114"/>
        <end position="279"/>
    </location>
</feature>
<comment type="caution">
    <text evidence="3">The sequence shown here is derived from an EMBL/GenBank/DDBJ whole genome shotgun (WGS) entry which is preliminary data.</text>
</comment>
<reference evidence="3 4" key="1">
    <citation type="journal article" date="2019" name="Int. J. Syst. Evol. Microbiol.">
        <title>The Global Catalogue of Microorganisms (GCM) 10K type strain sequencing project: providing services to taxonomists for standard genome sequencing and annotation.</title>
        <authorList>
            <consortium name="The Broad Institute Genomics Platform"/>
            <consortium name="The Broad Institute Genome Sequencing Center for Infectious Disease"/>
            <person name="Wu L."/>
            <person name="Ma J."/>
        </authorList>
    </citation>
    <scope>NUCLEOTIDE SEQUENCE [LARGE SCALE GENOMIC DNA]</scope>
    <source>
        <strain evidence="3 4">JCM 16026</strain>
    </source>
</reference>
<sequence length="280" mass="30799">MRHDWGDWGGDVLSAEAKAARAPRPARVVGATRDLVVETLDGFVGAVVGIEVGHVRLEDRRGRVRLFPLGAGFLVDGEPVELAKPRAEAAQAPTRTASGSRAVVDHRARVALPSRILVEGTHDAELVERVWGHDLRVEGVAVEPLGGIDDLAGLVAAHRPSAERRLGILVDHLVPGSKESRIAAEVERGPHARFVRIVGHPYIDVWQAVKPARVGLERWPDVPRDEDWKRGTLRRLGLPHDDQADVARGWQRILSRVRDWNDLEPALLGRVEELIDFVTA</sequence>
<dbReference type="InterPro" id="IPR053883">
    <property type="entry name" value="DUF3097_N"/>
</dbReference>
<keyword evidence="4" id="KW-1185">Reference proteome</keyword>
<dbReference type="RefSeq" id="WP_344341434.1">
    <property type="nucleotide sequence ID" value="NZ_BAAAQT010000005.1"/>
</dbReference>
<gene>
    <name evidence="3" type="ORF">GCM10009846_11670</name>
</gene>
<evidence type="ECO:0000259" key="2">
    <source>
        <dbReference type="Pfam" id="PF22845"/>
    </source>
</evidence>
<dbReference type="InterPro" id="IPR021447">
    <property type="entry name" value="DUF3097_C"/>
</dbReference>
<dbReference type="Pfam" id="PF22845">
    <property type="entry name" value="DUF3097_N"/>
    <property type="match status" value="1"/>
</dbReference>
<dbReference type="EMBL" id="BAAAQT010000005">
    <property type="protein sequence ID" value="GAA2172694.1"/>
    <property type="molecule type" value="Genomic_DNA"/>
</dbReference>
<evidence type="ECO:0000259" key="1">
    <source>
        <dbReference type="Pfam" id="PF11296"/>
    </source>
</evidence>
<dbReference type="Proteomes" id="UP001501599">
    <property type="component" value="Unassembled WGS sequence"/>
</dbReference>
<accession>A0ABN3ANG2</accession>
<feature type="domain" description="DUF3097" evidence="2">
    <location>
        <begin position="29"/>
        <end position="85"/>
    </location>
</feature>
<organism evidence="3 4">
    <name type="scientific">Agrococcus versicolor</name>
    <dbReference type="NCBI Taxonomy" id="501482"/>
    <lineage>
        <taxon>Bacteria</taxon>
        <taxon>Bacillati</taxon>
        <taxon>Actinomycetota</taxon>
        <taxon>Actinomycetes</taxon>
        <taxon>Micrococcales</taxon>
        <taxon>Microbacteriaceae</taxon>
        <taxon>Agrococcus</taxon>
    </lineage>
</organism>
<name>A0ABN3ANG2_9MICO</name>
<evidence type="ECO:0000313" key="3">
    <source>
        <dbReference type="EMBL" id="GAA2172694.1"/>
    </source>
</evidence>
<protein>
    <submittedName>
        <fullName evidence="3">DUF3097 domain-containing protein</fullName>
    </submittedName>
</protein>
<evidence type="ECO:0000313" key="4">
    <source>
        <dbReference type="Proteomes" id="UP001501599"/>
    </source>
</evidence>
<dbReference type="Pfam" id="PF11296">
    <property type="entry name" value="DUF3097_C"/>
    <property type="match status" value="1"/>
</dbReference>